<comment type="caution">
    <text evidence="1">The sequence shown here is derived from an EMBL/GenBank/DDBJ whole genome shotgun (WGS) entry which is preliminary data.</text>
</comment>
<evidence type="ECO:0000313" key="1">
    <source>
        <dbReference type="EMBL" id="TNN30977.1"/>
    </source>
</evidence>
<organism evidence="1 2">
    <name type="scientific">Liparis tanakae</name>
    <name type="common">Tanaka's snailfish</name>
    <dbReference type="NCBI Taxonomy" id="230148"/>
    <lineage>
        <taxon>Eukaryota</taxon>
        <taxon>Metazoa</taxon>
        <taxon>Chordata</taxon>
        <taxon>Craniata</taxon>
        <taxon>Vertebrata</taxon>
        <taxon>Euteleostomi</taxon>
        <taxon>Actinopterygii</taxon>
        <taxon>Neopterygii</taxon>
        <taxon>Teleostei</taxon>
        <taxon>Neoteleostei</taxon>
        <taxon>Acanthomorphata</taxon>
        <taxon>Eupercaria</taxon>
        <taxon>Perciformes</taxon>
        <taxon>Cottioidei</taxon>
        <taxon>Cottales</taxon>
        <taxon>Liparidae</taxon>
        <taxon>Liparis</taxon>
    </lineage>
</organism>
<reference evidence="1 2" key="1">
    <citation type="submission" date="2019-03" db="EMBL/GenBank/DDBJ databases">
        <title>First draft genome of Liparis tanakae, snailfish: a comprehensive survey of snailfish specific genes.</title>
        <authorList>
            <person name="Kim W."/>
            <person name="Song I."/>
            <person name="Jeong J.-H."/>
            <person name="Kim D."/>
            <person name="Kim S."/>
            <person name="Ryu S."/>
            <person name="Song J.Y."/>
            <person name="Lee S.K."/>
        </authorList>
    </citation>
    <scope>NUCLEOTIDE SEQUENCE [LARGE SCALE GENOMIC DNA]</scope>
    <source>
        <tissue evidence="1">Muscle</tissue>
    </source>
</reference>
<dbReference type="Proteomes" id="UP000314294">
    <property type="component" value="Unassembled WGS sequence"/>
</dbReference>
<gene>
    <name evidence="1" type="ORF">EYF80_058871</name>
</gene>
<evidence type="ECO:0000313" key="2">
    <source>
        <dbReference type="Proteomes" id="UP000314294"/>
    </source>
</evidence>
<proteinExistence type="predicted"/>
<protein>
    <submittedName>
        <fullName evidence="1">Uncharacterized protein</fullName>
    </submittedName>
</protein>
<accession>A0A4Z2EPW3</accession>
<keyword evidence="2" id="KW-1185">Reference proteome</keyword>
<name>A0A4Z2EPW3_9TELE</name>
<dbReference type="EMBL" id="SRLO01003935">
    <property type="protein sequence ID" value="TNN30977.1"/>
    <property type="molecule type" value="Genomic_DNA"/>
</dbReference>
<sequence>MVDKHIAAVRRGDSWTLLDKYRVRALGRLPLAIPFIFSFNSAESSGVRHSDSGFASEIHIEGDGSDFQVVPGALRSFLSSFCVNLGQSSSSLLLLSRAAHFKGNREVLP</sequence>
<dbReference type="AlphaFoldDB" id="A0A4Z2EPW3"/>